<evidence type="ECO:0000313" key="4">
    <source>
        <dbReference type="Proteomes" id="UP000606172"/>
    </source>
</evidence>
<dbReference type="InterPro" id="IPR002539">
    <property type="entry name" value="MaoC-like_dom"/>
</dbReference>
<dbReference type="PANTHER" id="PTHR28152:SF1">
    <property type="entry name" value="HYDROXYACYL-THIOESTER DEHYDRATASE TYPE 2, MITOCHONDRIAL"/>
    <property type="match status" value="1"/>
</dbReference>
<evidence type="ECO:0000259" key="2">
    <source>
        <dbReference type="Pfam" id="PF01575"/>
    </source>
</evidence>
<comment type="caution">
    <text evidence="3">The sequence shown here is derived from an EMBL/GenBank/DDBJ whole genome shotgun (WGS) entry which is preliminary data.</text>
</comment>
<keyword evidence="4" id="KW-1185">Reference proteome</keyword>
<dbReference type="InterPro" id="IPR052741">
    <property type="entry name" value="Mitochondrial_HTD2"/>
</dbReference>
<proteinExistence type="inferred from homology"/>
<name>A0A919V8P5_9ACTN</name>
<protein>
    <recommendedName>
        <fullName evidence="2">MaoC-like domain-containing protein</fullName>
    </recommendedName>
</protein>
<dbReference type="Pfam" id="PF01575">
    <property type="entry name" value="MaoC_dehydratas"/>
    <property type="match status" value="1"/>
</dbReference>
<dbReference type="RefSeq" id="WP_204028941.1">
    <property type="nucleotide sequence ID" value="NZ_BOOW01000030.1"/>
</dbReference>
<dbReference type="InterPro" id="IPR029069">
    <property type="entry name" value="HotDog_dom_sf"/>
</dbReference>
<dbReference type="EMBL" id="BOOW01000030">
    <property type="protein sequence ID" value="GII94456.1"/>
    <property type="molecule type" value="Genomic_DNA"/>
</dbReference>
<organism evidence="3 4">
    <name type="scientific">Sinosporangium siamense</name>
    <dbReference type="NCBI Taxonomy" id="1367973"/>
    <lineage>
        <taxon>Bacteria</taxon>
        <taxon>Bacillati</taxon>
        <taxon>Actinomycetota</taxon>
        <taxon>Actinomycetes</taxon>
        <taxon>Streptosporangiales</taxon>
        <taxon>Streptosporangiaceae</taxon>
        <taxon>Sinosporangium</taxon>
    </lineage>
</organism>
<comment type="similarity">
    <text evidence="1">Belongs to the enoyl-CoA hydratase/isomerase family.</text>
</comment>
<dbReference type="AlphaFoldDB" id="A0A919V8P5"/>
<sequence>MSSSTTATSRDLRFGAVHVGDRLPEMRHAPTRLQLFRYSAVTWNTHRIHFDPDYAAHEGYPDVLVQSHLHGAFLVTLCTEWMGASGRLTRLEVSVRRYAVPGDVLVCAGEVTGVEQVEEGHGLVHLNVTETRESDNTVCAIATATIALPL</sequence>
<dbReference type="Gene3D" id="3.10.129.10">
    <property type="entry name" value="Hotdog Thioesterase"/>
    <property type="match status" value="1"/>
</dbReference>
<accession>A0A919V8P5</accession>
<dbReference type="SUPFAM" id="SSF54637">
    <property type="entry name" value="Thioesterase/thiol ester dehydrase-isomerase"/>
    <property type="match status" value="1"/>
</dbReference>
<feature type="domain" description="MaoC-like" evidence="2">
    <location>
        <begin position="32"/>
        <end position="129"/>
    </location>
</feature>
<evidence type="ECO:0000256" key="1">
    <source>
        <dbReference type="ARBA" id="ARBA00005254"/>
    </source>
</evidence>
<dbReference type="PANTHER" id="PTHR28152">
    <property type="entry name" value="HYDROXYACYL-THIOESTER DEHYDRATASE TYPE 2, MITOCHONDRIAL"/>
    <property type="match status" value="1"/>
</dbReference>
<dbReference type="GO" id="GO:0019171">
    <property type="term" value="F:(3R)-hydroxyacyl-[acyl-carrier-protein] dehydratase activity"/>
    <property type="evidence" value="ECO:0007669"/>
    <property type="project" value="TreeGrafter"/>
</dbReference>
<dbReference type="Proteomes" id="UP000606172">
    <property type="component" value="Unassembled WGS sequence"/>
</dbReference>
<reference evidence="3" key="1">
    <citation type="submission" date="2021-01" db="EMBL/GenBank/DDBJ databases">
        <title>Whole genome shotgun sequence of Sinosporangium siamense NBRC 109515.</title>
        <authorList>
            <person name="Komaki H."/>
            <person name="Tamura T."/>
        </authorList>
    </citation>
    <scope>NUCLEOTIDE SEQUENCE</scope>
    <source>
        <strain evidence="3">NBRC 109515</strain>
    </source>
</reference>
<gene>
    <name evidence="3" type="ORF">Ssi02_46870</name>
</gene>
<evidence type="ECO:0000313" key="3">
    <source>
        <dbReference type="EMBL" id="GII94456.1"/>
    </source>
</evidence>